<feature type="transmembrane region" description="Helical" evidence="1">
    <location>
        <begin position="28"/>
        <end position="52"/>
    </location>
</feature>
<name>A0A8H6JTT3_9PEZI</name>
<evidence type="ECO:0000313" key="3">
    <source>
        <dbReference type="Proteomes" id="UP000652219"/>
    </source>
</evidence>
<protein>
    <submittedName>
        <fullName evidence="2">Uncharacterized protein</fullName>
    </submittedName>
</protein>
<gene>
    <name evidence="2" type="ORF">CSOJ01_01771</name>
</gene>
<sequence>MGNLEDVADIIPSSGIPERDPTWKDQRVLAVILHVPVPVPAFAACFPSWRLYRAGRIPIRKAAPHEKNLERSGVSWPEFLVGIDEPEPSDGLPTLAMIPGADTHAQLVVGYSRLPAFAKKCLINTGDPVHLHTSGVQVSAGPQSDFARYWPPGFALTGVEGGETEPSAGVGC</sequence>
<dbReference type="Proteomes" id="UP000652219">
    <property type="component" value="Unassembled WGS sequence"/>
</dbReference>
<evidence type="ECO:0000256" key="1">
    <source>
        <dbReference type="SAM" id="Phobius"/>
    </source>
</evidence>
<keyword evidence="3" id="KW-1185">Reference proteome</keyword>
<dbReference type="AlphaFoldDB" id="A0A8H6JTT3"/>
<evidence type="ECO:0000313" key="2">
    <source>
        <dbReference type="EMBL" id="KAF6818606.1"/>
    </source>
</evidence>
<accession>A0A8H6JTT3</accession>
<dbReference type="EMBL" id="WIGN01000014">
    <property type="protein sequence ID" value="KAF6818606.1"/>
    <property type="molecule type" value="Genomic_DNA"/>
</dbReference>
<reference evidence="2 3" key="1">
    <citation type="journal article" date="2020" name="Phytopathology">
        <title>Genome Sequence Resources of Colletotrichum truncatum, C. plurivorum, C. musicola, and C. sojae: Four Species Pathogenic to Soybean (Glycine max).</title>
        <authorList>
            <person name="Rogerio F."/>
            <person name="Boufleur T.R."/>
            <person name="Ciampi-Guillardi M."/>
            <person name="Sukno S.A."/>
            <person name="Thon M.R."/>
            <person name="Massola Junior N.S."/>
            <person name="Baroncelli R."/>
        </authorList>
    </citation>
    <scope>NUCLEOTIDE SEQUENCE [LARGE SCALE GENOMIC DNA]</scope>
    <source>
        <strain evidence="2 3">LFN0009</strain>
    </source>
</reference>
<keyword evidence="1" id="KW-0472">Membrane</keyword>
<keyword evidence="1" id="KW-1133">Transmembrane helix</keyword>
<organism evidence="2 3">
    <name type="scientific">Colletotrichum sojae</name>
    <dbReference type="NCBI Taxonomy" id="2175907"/>
    <lineage>
        <taxon>Eukaryota</taxon>
        <taxon>Fungi</taxon>
        <taxon>Dikarya</taxon>
        <taxon>Ascomycota</taxon>
        <taxon>Pezizomycotina</taxon>
        <taxon>Sordariomycetes</taxon>
        <taxon>Hypocreomycetidae</taxon>
        <taxon>Glomerellales</taxon>
        <taxon>Glomerellaceae</taxon>
        <taxon>Colletotrichum</taxon>
        <taxon>Colletotrichum orchidearum species complex</taxon>
    </lineage>
</organism>
<keyword evidence="1" id="KW-0812">Transmembrane</keyword>
<comment type="caution">
    <text evidence="2">The sequence shown here is derived from an EMBL/GenBank/DDBJ whole genome shotgun (WGS) entry which is preliminary data.</text>
</comment>
<proteinExistence type="predicted"/>